<organism evidence="1">
    <name type="scientific">Salmonella houtenae</name>
    <dbReference type="NCBI Taxonomy" id="59205"/>
    <lineage>
        <taxon>Bacteria</taxon>
        <taxon>Pseudomonadati</taxon>
        <taxon>Pseudomonadota</taxon>
        <taxon>Gammaproteobacteria</taxon>
        <taxon>Enterobacterales</taxon>
        <taxon>Enterobacteriaceae</taxon>
        <taxon>Salmonella</taxon>
    </lineage>
</organism>
<reference evidence="1" key="1">
    <citation type="journal article" date="2018" name="Genome Biol.">
        <title>SKESA: strategic k-mer extension for scrupulous assemblies.</title>
        <authorList>
            <person name="Souvorov A."/>
            <person name="Agarwala R."/>
            <person name="Lipman D.J."/>
        </authorList>
    </citation>
    <scope>NUCLEOTIDE SEQUENCE</scope>
    <source>
        <strain evidence="1">13-4592</strain>
    </source>
</reference>
<name>A0A702LT70_SALHO</name>
<dbReference type="EMBL" id="DAAMJW010000110">
    <property type="protein sequence ID" value="HAC6968029.1"/>
    <property type="molecule type" value="Genomic_DNA"/>
</dbReference>
<sequence>MPVSLYYDASTQSARDITMTGKRIIIALDGAELEIIENFKSHFKNKNGVSLSRTAIIKMLINKLSKEVN</sequence>
<evidence type="ECO:0000313" key="1">
    <source>
        <dbReference type="EMBL" id="HAC6968029.1"/>
    </source>
</evidence>
<reference evidence="1" key="2">
    <citation type="submission" date="2018-07" db="EMBL/GenBank/DDBJ databases">
        <authorList>
            <consortium name="NCBI Pathogen Detection Project"/>
        </authorList>
    </citation>
    <scope>NUCLEOTIDE SEQUENCE</scope>
    <source>
        <strain evidence="1">13-4592</strain>
    </source>
</reference>
<protein>
    <submittedName>
        <fullName evidence="1">Uncharacterized protein</fullName>
    </submittedName>
</protein>
<gene>
    <name evidence="1" type="ORF">G0D66_22910</name>
</gene>
<accession>A0A702LT70</accession>
<comment type="caution">
    <text evidence="1">The sequence shown here is derived from an EMBL/GenBank/DDBJ whole genome shotgun (WGS) entry which is preliminary data.</text>
</comment>
<proteinExistence type="predicted"/>
<dbReference type="AlphaFoldDB" id="A0A702LT70"/>